<dbReference type="Proteomes" id="UP000054408">
    <property type="component" value="Unassembled WGS sequence"/>
</dbReference>
<dbReference type="GO" id="GO:0005525">
    <property type="term" value="F:GTP binding"/>
    <property type="evidence" value="ECO:0007669"/>
    <property type="project" value="UniProtKB-KW"/>
</dbReference>
<feature type="compositionally biased region" description="Low complexity" evidence="4">
    <location>
        <begin position="357"/>
        <end position="372"/>
    </location>
</feature>
<feature type="region of interest" description="Disordered" evidence="4">
    <location>
        <begin position="357"/>
        <end position="383"/>
    </location>
</feature>
<dbReference type="STRING" id="461836.A0A0L0DIK3"/>
<proteinExistence type="inferred from homology"/>
<dbReference type="Gene3D" id="3.40.50.1440">
    <property type="entry name" value="Tubulin/FtsZ, GTPase domain"/>
    <property type="match status" value="1"/>
</dbReference>
<dbReference type="SUPFAM" id="SSF52490">
    <property type="entry name" value="Tubulin nucleotide-binding domain-like"/>
    <property type="match status" value="1"/>
</dbReference>
<dbReference type="InterPro" id="IPR036525">
    <property type="entry name" value="Tubulin/FtsZ_GTPase_sf"/>
</dbReference>
<dbReference type="FunFam" id="3.40.50.1440:FF:000001">
    <property type="entry name" value="Cell division protein FtsZ"/>
    <property type="match status" value="1"/>
</dbReference>
<evidence type="ECO:0000313" key="8">
    <source>
        <dbReference type="Proteomes" id="UP000054408"/>
    </source>
</evidence>
<dbReference type="OrthoDB" id="18707at2759"/>
<dbReference type="eggNOG" id="ENOG502QRFN">
    <property type="taxonomic scope" value="Eukaryota"/>
</dbReference>
<dbReference type="InterPro" id="IPR003008">
    <property type="entry name" value="Tubulin_FtsZ_GTPase"/>
</dbReference>
<protein>
    <submittedName>
        <fullName evidence="7">Cell division protein FtsZ</fullName>
    </submittedName>
</protein>
<evidence type="ECO:0000256" key="1">
    <source>
        <dbReference type="ARBA" id="ARBA00009690"/>
    </source>
</evidence>
<dbReference type="GO" id="GO:0032153">
    <property type="term" value="C:cell division site"/>
    <property type="evidence" value="ECO:0007669"/>
    <property type="project" value="TreeGrafter"/>
</dbReference>
<reference evidence="7 8" key="1">
    <citation type="submission" date="2010-05" db="EMBL/GenBank/DDBJ databases">
        <title>The Genome Sequence of Thecamonas trahens ATCC 50062.</title>
        <authorList>
            <consortium name="The Broad Institute Genome Sequencing Platform"/>
            <person name="Russ C."/>
            <person name="Cuomo C."/>
            <person name="Shea T."/>
            <person name="Young S.K."/>
            <person name="Zeng Q."/>
            <person name="Koehrsen M."/>
            <person name="Haas B."/>
            <person name="Borodovsky M."/>
            <person name="Guigo R."/>
            <person name="Alvarado L."/>
            <person name="Berlin A."/>
            <person name="Bochicchio J."/>
            <person name="Borenstein D."/>
            <person name="Chapman S."/>
            <person name="Chen Z."/>
            <person name="Freedman E."/>
            <person name="Gellesch M."/>
            <person name="Goldberg J."/>
            <person name="Griggs A."/>
            <person name="Gujja S."/>
            <person name="Heilman E."/>
            <person name="Heiman D."/>
            <person name="Hepburn T."/>
            <person name="Howarth C."/>
            <person name="Jen D."/>
            <person name="Larson L."/>
            <person name="Mehta T."/>
            <person name="Park D."/>
            <person name="Pearson M."/>
            <person name="Roberts A."/>
            <person name="Saif S."/>
            <person name="Shenoy N."/>
            <person name="Sisk P."/>
            <person name="Stolte C."/>
            <person name="Sykes S."/>
            <person name="Thomson T."/>
            <person name="Walk T."/>
            <person name="White J."/>
            <person name="Yandava C."/>
            <person name="Burger G."/>
            <person name="Gray M.W."/>
            <person name="Holland P.W.H."/>
            <person name="King N."/>
            <person name="Lang F.B.F."/>
            <person name="Roger A.J."/>
            <person name="Ruiz-Trillo I."/>
            <person name="Lander E."/>
            <person name="Nusbaum C."/>
        </authorList>
    </citation>
    <scope>NUCLEOTIDE SEQUENCE [LARGE SCALE GENOMIC DNA]</scope>
    <source>
        <strain evidence="7 8">ATCC 50062</strain>
    </source>
</reference>
<organism evidence="7 8">
    <name type="scientific">Thecamonas trahens ATCC 50062</name>
    <dbReference type="NCBI Taxonomy" id="461836"/>
    <lineage>
        <taxon>Eukaryota</taxon>
        <taxon>Apusozoa</taxon>
        <taxon>Apusomonadida</taxon>
        <taxon>Apusomonadidae</taxon>
        <taxon>Thecamonas</taxon>
    </lineage>
</organism>
<dbReference type="InterPro" id="IPR000158">
    <property type="entry name" value="Cell_div_FtsZ"/>
</dbReference>
<dbReference type="PANTHER" id="PTHR30314">
    <property type="entry name" value="CELL DIVISION PROTEIN FTSZ-RELATED"/>
    <property type="match status" value="1"/>
</dbReference>
<feature type="domain" description="Tubulin/FtsZ GTPase" evidence="5">
    <location>
        <begin position="28"/>
        <end position="216"/>
    </location>
</feature>
<dbReference type="OMA" id="GNPSIGQ"/>
<dbReference type="PROSITE" id="PS01135">
    <property type="entry name" value="FTSZ_2"/>
    <property type="match status" value="1"/>
</dbReference>
<accession>A0A0L0DIK3</accession>
<dbReference type="GO" id="GO:0003924">
    <property type="term" value="F:GTPase activity"/>
    <property type="evidence" value="ECO:0007669"/>
    <property type="project" value="InterPro"/>
</dbReference>
<keyword evidence="3" id="KW-0342">GTP-binding</keyword>
<comment type="similarity">
    <text evidence="1">Belongs to the FtsZ family.</text>
</comment>
<dbReference type="Pfam" id="PF12327">
    <property type="entry name" value="FtsZ_C"/>
    <property type="match status" value="1"/>
</dbReference>
<dbReference type="InterPro" id="IPR024757">
    <property type="entry name" value="FtsZ_C"/>
</dbReference>
<dbReference type="HAMAP" id="MF_00909">
    <property type="entry name" value="FtsZ"/>
    <property type="match status" value="1"/>
</dbReference>
<dbReference type="SUPFAM" id="SSF55307">
    <property type="entry name" value="Tubulin C-terminal domain-like"/>
    <property type="match status" value="1"/>
</dbReference>
<evidence type="ECO:0000259" key="5">
    <source>
        <dbReference type="SMART" id="SM00864"/>
    </source>
</evidence>
<dbReference type="InterPro" id="IPR020805">
    <property type="entry name" value="Cell_div_FtsZ_CS"/>
</dbReference>
<keyword evidence="7" id="KW-0131">Cell cycle</keyword>
<dbReference type="InterPro" id="IPR008280">
    <property type="entry name" value="Tub_FtsZ_C"/>
</dbReference>
<evidence type="ECO:0000259" key="6">
    <source>
        <dbReference type="SMART" id="SM00865"/>
    </source>
</evidence>
<name>A0A0L0DIK3_THETB</name>
<dbReference type="SMART" id="SM00864">
    <property type="entry name" value="Tubulin"/>
    <property type="match status" value="1"/>
</dbReference>
<sequence length="402" mass="40957">MVSSSVVGCGASVLASDAPLAGTNLTPSILVVGVGGGGCNAVNNMISRALTGVDFLACNTDAQSLAQSLAHRTLHLGRTGLGAGASPRAGYDAAAFSYDAIMDELKGNNMVFLTAGMGGGTGTGASPVIAAAARELGILSVGIVTKPFPFEGGRRRRQAEEGISELEKYVDTLLVIPNENLLSLGRNITMGNAFQAADGVLYEGIRGVTDLIVNPGLVNVDFADVTTVMSNKGRALMGSGEAEGDDRASVATAQALANPLLENVNLAHAQGVLVCISGGDDLTLFDVSTTTETIRASVDDDANIIFGSSYDPALPEGTIRVSVMVTGLDPTFKQRVAPAPASAPSKSAIAQGVLTSAAKPAEPTAAKPAASKSRAKPVEISSIGQSVSDNAKSMWAFLKRHA</sequence>
<dbReference type="EMBL" id="GL349471">
    <property type="protein sequence ID" value="KNC51931.1"/>
    <property type="molecule type" value="Genomic_DNA"/>
</dbReference>
<dbReference type="GO" id="GO:0051301">
    <property type="term" value="P:cell division"/>
    <property type="evidence" value="ECO:0007669"/>
    <property type="project" value="UniProtKB-KW"/>
</dbReference>
<evidence type="ECO:0000256" key="3">
    <source>
        <dbReference type="ARBA" id="ARBA00023134"/>
    </source>
</evidence>
<dbReference type="PANTHER" id="PTHR30314:SF3">
    <property type="entry name" value="MITOCHONDRIAL DIVISION PROTEIN FSZA"/>
    <property type="match status" value="1"/>
</dbReference>
<feature type="domain" description="Tubulin/FtsZ 2-layer sandwich" evidence="6">
    <location>
        <begin position="218"/>
        <end position="337"/>
    </location>
</feature>
<dbReference type="CDD" id="cd02201">
    <property type="entry name" value="FtsZ_type1"/>
    <property type="match status" value="1"/>
</dbReference>
<dbReference type="Pfam" id="PF00091">
    <property type="entry name" value="Tubulin"/>
    <property type="match status" value="1"/>
</dbReference>
<evidence type="ECO:0000256" key="2">
    <source>
        <dbReference type="ARBA" id="ARBA00022741"/>
    </source>
</evidence>
<evidence type="ECO:0000256" key="4">
    <source>
        <dbReference type="SAM" id="MobiDB-lite"/>
    </source>
</evidence>
<gene>
    <name evidence="7" type="ORF">AMSG_08172</name>
</gene>
<dbReference type="GO" id="GO:0005737">
    <property type="term" value="C:cytoplasm"/>
    <property type="evidence" value="ECO:0007669"/>
    <property type="project" value="TreeGrafter"/>
</dbReference>
<evidence type="ECO:0000313" key="7">
    <source>
        <dbReference type="EMBL" id="KNC51931.1"/>
    </source>
</evidence>
<dbReference type="PRINTS" id="PR00423">
    <property type="entry name" value="CELLDVISFTSZ"/>
</dbReference>
<dbReference type="RefSeq" id="XP_013755526.1">
    <property type="nucleotide sequence ID" value="XM_013900072.1"/>
</dbReference>
<keyword evidence="2" id="KW-0547">Nucleotide-binding</keyword>
<dbReference type="InterPro" id="IPR045061">
    <property type="entry name" value="FtsZ/CetZ"/>
</dbReference>
<dbReference type="NCBIfam" id="TIGR00065">
    <property type="entry name" value="ftsZ"/>
    <property type="match status" value="1"/>
</dbReference>
<dbReference type="SMART" id="SM00865">
    <property type="entry name" value="Tubulin_C"/>
    <property type="match status" value="1"/>
</dbReference>
<dbReference type="GeneID" id="25566924"/>
<keyword evidence="7" id="KW-0132">Cell division</keyword>
<keyword evidence="8" id="KW-1185">Reference proteome</keyword>
<dbReference type="AlphaFoldDB" id="A0A0L0DIK3"/>
<dbReference type="InterPro" id="IPR018316">
    <property type="entry name" value="Tubulin/FtsZ_2-layer-sand-dom"/>
</dbReference>